<evidence type="ECO:0000259" key="4">
    <source>
        <dbReference type="PROSITE" id="PS51384"/>
    </source>
</evidence>
<evidence type="ECO:0000313" key="5">
    <source>
        <dbReference type="EMBL" id="MDO6578785.1"/>
    </source>
</evidence>
<dbReference type="PANTHER" id="PTHR47354:SF7">
    <property type="entry name" value="NAD(P)H-FLAVIN REDUCTASE"/>
    <property type="match status" value="1"/>
</dbReference>
<dbReference type="Proteomes" id="UP001170717">
    <property type="component" value="Unassembled WGS sequence"/>
</dbReference>
<dbReference type="EMBL" id="JAUOQI010000012">
    <property type="protein sequence ID" value="MDO6578785.1"/>
    <property type="molecule type" value="Genomic_DNA"/>
</dbReference>
<keyword evidence="2" id="KW-0455">Luminescence</keyword>
<keyword evidence="1 5" id="KW-0560">Oxidoreductase</keyword>
<dbReference type="CDD" id="cd06189">
    <property type="entry name" value="flavin_oxioreductase"/>
    <property type="match status" value="1"/>
</dbReference>
<dbReference type="PRINTS" id="PR00410">
    <property type="entry name" value="PHEHYDRXLASE"/>
</dbReference>
<gene>
    <name evidence="5" type="primary">fre</name>
    <name evidence="5" type="ORF">Q4527_15375</name>
</gene>
<dbReference type="NCBIfam" id="NF005963">
    <property type="entry name" value="PRK08051.1"/>
    <property type="match status" value="1"/>
</dbReference>
<dbReference type="EC" id="1.5.1.41" evidence="5"/>
<dbReference type="AlphaFoldDB" id="A0AAW7Z1Z4"/>
<organism evidence="5 6">
    <name type="scientific">Alteromonas stellipolaris</name>
    <dbReference type="NCBI Taxonomy" id="233316"/>
    <lineage>
        <taxon>Bacteria</taxon>
        <taxon>Pseudomonadati</taxon>
        <taxon>Pseudomonadota</taxon>
        <taxon>Gammaproteobacteria</taxon>
        <taxon>Alteromonadales</taxon>
        <taxon>Alteromonadaceae</taxon>
        <taxon>Alteromonas/Salinimonas group</taxon>
        <taxon>Alteromonas</taxon>
    </lineage>
</organism>
<reference evidence="5" key="1">
    <citation type="submission" date="2023-07" db="EMBL/GenBank/DDBJ databases">
        <title>Genome content predicts the carbon catabolic preferences of heterotrophic bacteria.</title>
        <authorList>
            <person name="Gralka M."/>
        </authorList>
    </citation>
    <scope>NUCLEOTIDE SEQUENCE</scope>
    <source>
        <strain evidence="5">F2M12</strain>
    </source>
</reference>
<evidence type="ECO:0000313" key="6">
    <source>
        <dbReference type="Proteomes" id="UP001170717"/>
    </source>
</evidence>
<dbReference type="Pfam" id="PF00175">
    <property type="entry name" value="NAD_binding_1"/>
    <property type="match status" value="1"/>
</dbReference>
<dbReference type="InterPro" id="IPR050415">
    <property type="entry name" value="MRET"/>
</dbReference>
<evidence type="ECO:0000256" key="3">
    <source>
        <dbReference type="ARBA" id="ARBA00038177"/>
    </source>
</evidence>
<sequence length="231" mass="25478">MSEIKCKVASITPLTEVVYKIELTPPAPVAFQAGQYALIDMGEKDKRPFSIANAAYDNSRIELHIGAEPGNTFAGEVLSRMKEEGEISLSVNNGEAFLQSNGLPMVLIAGGTGFSYTYSILQQHLNSGDKTPITLYWGGRHAGDLYLSEALNALAAKHDNFTFVPVVEFAEDDWQGRTGWVHHAVLADHTDFEHMQVYVAGRFEMAKTVREDFTVRGLKVENLFGDAFAFI</sequence>
<dbReference type="PANTHER" id="PTHR47354">
    <property type="entry name" value="NADH OXIDOREDUCTASE HCR"/>
    <property type="match status" value="1"/>
</dbReference>
<dbReference type="PROSITE" id="PS51384">
    <property type="entry name" value="FAD_FR"/>
    <property type="match status" value="1"/>
</dbReference>
<dbReference type="SUPFAM" id="SSF63380">
    <property type="entry name" value="Riboflavin synthase domain-like"/>
    <property type="match status" value="1"/>
</dbReference>
<dbReference type="InterPro" id="IPR001433">
    <property type="entry name" value="OxRdtase_FAD/NAD-bd"/>
</dbReference>
<dbReference type="Gene3D" id="2.40.30.10">
    <property type="entry name" value="Translation factors"/>
    <property type="match status" value="1"/>
</dbReference>
<protein>
    <submittedName>
        <fullName evidence="5">NAD(P)H-flavin reductase</fullName>
        <ecNumber evidence="5">1.5.1.41</ecNumber>
    </submittedName>
</protein>
<dbReference type="InterPro" id="IPR017938">
    <property type="entry name" value="Riboflavin_synthase-like_b-brl"/>
</dbReference>
<evidence type="ECO:0000256" key="2">
    <source>
        <dbReference type="ARBA" id="ARBA00023223"/>
    </source>
</evidence>
<evidence type="ECO:0000256" key="1">
    <source>
        <dbReference type="ARBA" id="ARBA00023002"/>
    </source>
</evidence>
<dbReference type="RefSeq" id="WP_303464550.1">
    <property type="nucleotide sequence ID" value="NZ_JAUOPZ010000012.1"/>
</dbReference>
<dbReference type="InterPro" id="IPR017927">
    <property type="entry name" value="FAD-bd_FR_type"/>
</dbReference>
<dbReference type="SUPFAM" id="SSF52343">
    <property type="entry name" value="Ferredoxin reductase-like, C-terminal NADP-linked domain"/>
    <property type="match status" value="1"/>
</dbReference>
<dbReference type="InterPro" id="IPR039261">
    <property type="entry name" value="FNR_nucleotide-bd"/>
</dbReference>
<dbReference type="GO" id="GO:0052875">
    <property type="term" value="F:riboflavin reductase [NAD(P)H] activity"/>
    <property type="evidence" value="ECO:0007669"/>
    <property type="project" value="UniProtKB-EC"/>
</dbReference>
<proteinExistence type="inferred from homology"/>
<accession>A0AAW7Z1Z4</accession>
<dbReference type="Gene3D" id="3.40.50.80">
    <property type="entry name" value="Nucleotide-binding domain of ferredoxin-NADP reductase (FNR) module"/>
    <property type="match status" value="1"/>
</dbReference>
<feature type="domain" description="FAD-binding FR-type" evidence="4">
    <location>
        <begin position="1"/>
        <end position="99"/>
    </location>
</feature>
<dbReference type="GO" id="GO:0008218">
    <property type="term" value="P:bioluminescence"/>
    <property type="evidence" value="ECO:0007669"/>
    <property type="project" value="UniProtKB-KW"/>
</dbReference>
<comment type="similarity">
    <text evidence="3">Belongs to the Fre/LuxG FAD/NAD(P) flavoprotein oxidoreductase family.</text>
</comment>
<comment type="caution">
    <text evidence="5">The sequence shown here is derived from an EMBL/GenBank/DDBJ whole genome shotgun (WGS) entry which is preliminary data.</text>
</comment>
<name>A0AAW7Z1Z4_9ALTE</name>